<evidence type="ECO:0000256" key="2">
    <source>
        <dbReference type="SAM" id="MobiDB-lite"/>
    </source>
</evidence>
<dbReference type="Proteomes" id="UP000544872">
    <property type="component" value="Unassembled WGS sequence"/>
</dbReference>
<dbReference type="PROSITE" id="PS50887">
    <property type="entry name" value="GGDEF"/>
    <property type="match status" value="1"/>
</dbReference>
<dbReference type="InterPro" id="IPR043128">
    <property type="entry name" value="Rev_trsase/Diguanyl_cyclase"/>
</dbReference>
<evidence type="ECO:0000256" key="1">
    <source>
        <dbReference type="SAM" id="Coils"/>
    </source>
</evidence>
<dbReference type="Gene3D" id="3.30.70.270">
    <property type="match status" value="1"/>
</dbReference>
<reference evidence="4 5" key="1">
    <citation type="submission" date="2020-08" db="EMBL/GenBank/DDBJ databases">
        <title>Genomic Encyclopedia of Type Strains, Phase IV (KMG-IV): sequencing the most valuable type-strain genomes for metagenomic binning, comparative biology and taxonomic classification.</title>
        <authorList>
            <person name="Goeker M."/>
        </authorList>
    </citation>
    <scope>NUCLEOTIDE SEQUENCE [LARGE SCALE GENOMIC DNA]</scope>
    <source>
        <strain evidence="4 5">DSM 11590</strain>
    </source>
</reference>
<evidence type="ECO:0000313" key="4">
    <source>
        <dbReference type="EMBL" id="MBB6211690.1"/>
    </source>
</evidence>
<organism evidence="4 5">
    <name type="scientific">Novispirillum itersonii</name>
    <name type="common">Aquaspirillum itersonii</name>
    <dbReference type="NCBI Taxonomy" id="189"/>
    <lineage>
        <taxon>Bacteria</taxon>
        <taxon>Pseudomonadati</taxon>
        <taxon>Pseudomonadota</taxon>
        <taxon>Alphaproteobacteria</taxon>
        <taxon>Rhodospirillales</taxon>
        <taxon>Novispirillaceae</taxon>
        <taxon>Novispirillum</taxon>
    </lineage>
</organism>
<dbReference type="InterPro" id="IPR029787">
    <property type="entry name" value="Nucleotide_cyclase"/>
</dbReference>
<sequence>MSDIEEPSAPVPVGWRNYSPHGAAGEYPGSRPDQHRGPPDRRRRAPYGGGTGHPASIADAVELFGVETRDLGPQLRDLLVRVAGEVETLKEELERAEQRVQFLDQQAHRDPRLPVLHAQAFHHHLDGVLRARAVTDVAATAVLFYLDNHDDLRRRFGLRAADACLEVLLREVQGSVRGTDLIGAIGPAGLAVLFYPADADGVRRKVQGVVNTLARTTLPQGQTALPLKVVAGIWDLAANDTADGVLEELDQQVRRPWR</sequence>
<protein>
    <submittedName>
        <fullName evidence="4">GGDEF domain-containing protein</fullName>
    </submittedName>
</protein>
<evidence type="ECO:0000313" key="5">
    <source>
        <dbReference type="Proteomes" id="UP000544872"/>
    </source>
</evidence>
<proteinExistence type="predicted"/>
<gene>
    <name evidence="4" type="ORF">FHS48_003133</name>
</gene>
<dbReference type="EMBL" id="JACIIX010000013">
    <property type="protein sequence ID" value="MBB6211690.1"/>
    <property type="molecule type" value="Genomic_DNA"/>
</dbReference>
<feature type="domain" description="GGDEF" evidence="3">
    <location>
        <begin position="137"/>
        <end position="258"/>
    </location>
</feature>
<feature type="region of interest" description="Disordered" evidence="2">
    <location>
        <begin position="1"/>
        <end position="53"/>
    </location>
</feature>
<dbReference type="InterPro" id="IPR000160">
    <property type="entry name" value="GGDEF_dom"/>
</dbReference>
<name>A0A7W9ZHR2_NOVIT</name>
<dbReference type="RefSeq" id="WP_184264690.1">
    <property type="nucleotide sequence ID" value="NZ_JACIIX010000013.1"/>
</dbReference>
<evidence type="ECO:0000259" key="3">
    <source>
        <dbReference type="PROSITE" id="PS50887"/>
    </source>
</evidence>
<comment type="caution">
    <text evidence="4">The sequence shown here is derived from an EMBL/GenBank/DDBJ whole genome shotgun (WGS) entry which is preliminary data.</text>
</comment>
<keyword evidence="1" id="KW-0175">Coiled coil</keyword>
<dbReference type="AlphaFoldDB" id="A0A7W9ZHR2"/>
<dbReference type="SUPFAM" id="SSF55073">
    <property type="entry name" value="Nucleotide cyclase"/>
    <property type="match status" value="1"/>
</dbReference>
<feature type="coiled-coil region" evidence="1">
    <location>
        <begin position="79"/>
        <end position="106"/>
    </location>
</feature>
<accession>A0A7W9ZHR2</accession>
<keyword evidence="5" id="KW-1185">Reference proteome</keyword>